<protein>
    <recommendedName>
        <fullName evidence="4">ABC-type quaternary amine transporter</fullName>
        <ecNumber evidence="4">7.6.2.9</ecNumber>
    </recommendedName>
</protein>
<proteinExistence type="predicted"/>
<evidence type="ECO:0000313" key="6">
    <source>
        <dbReference type="EMBL" id="MBB6333777.1"/>
    </source>
</evidence>
<name>A0A923E3M0_9ACTO</name>
<dbReference type="SMART" id="SM00382">
    <property type="entry name" value="AAA"/>
    <property type="match status" value="1"/>
</dbReference>
<dbReference type="Proteomes" id="UP000617426">
    <property type="component" value="Unassembled WGS sequence"/>
</dbReference>
<dbReference type="InterPro" id="IPR051921">
    <property type="entry name" value="ABC_osmolyte_uptake_ATP-bind"/>
</dbReference>
<dbReference type="GO" id="GO:0015418">
    <property type="term" value="F:ABC-type quaternary ammonium compound transporting activity"/>
    <property type="evidence" value="ECO:0007669"/>
    <property type="project" value="UniProtKB-EC"/>
</dbReference>
<dbReference type="PANTHER" id="PTHR43869">
    <property type="entry name" value="GLYCINE BETAINE/PROLINE BETAINE TRANSPORT SYSTEM ATP-BINDING PROTEIN PROV"/>
    <property type="match status" value="1"/>
</dbReference>
<dbReference type="PANTHER" id="PTHR43869:SF1">
    <property type="entry name" value="GLYCINE BETAINE_PROLINE BETAINE TRANSPORT SYSTEM ATP-BINDING PROTEIN PROV"/>
    <property type="match status" value="1"/>
</dbReference>
<evidence type="ECO:0000256" key="3">
    <source>
        <dbReference type="ARBA" id="ARBA00022840"/>
    </source>
</evidence>
<dbReference type="PROSITE" id="PS00211">
    <property type="entry name" value="ABC_TRANSPORTER_1"/>
    <property type="match status" value="1"/>
</dbReference>
<dbReference type="AlphaFoldDB" id="A0A923E3M0"/>
<dbReference type="GO" id="GO:0005524">
    <property type="term" value="F:ATP binding"/>
    <property type="evidence" value="ECO:0007669"/>
    <property type="project" value="UniProtKB-KW"/>
</dbReference>
<dbReference type="SUPFAM" id="SSF52540">
    <property type="entry name" value="P-loop containing nucleoside triphosphate hydrolases"/>
    <property type="match status" value="1"/>
</dbReference>
<dbReference type="Gene3D" id="3.40.50.300">
    <property type="entry name" value="P-loop containing nucleotide triphosphate hydrolases"/>
    <property type="match status" value="1"/>
</dbReference>
<comment type="caution">
    <text evidence="6">The sequence shown here is derived from an EMBL/GenBank/DDBJ whole genome shotgun (WGS) entry which is preliminary data.</text>
</comment>
<gene>
    <name evidence="6" type="ORF">HD592_000342</name>
</gene>
<dbReference type="FunFam" id="3.40.50.300:FF:000425">
    <property type="entry name" value="Probable ABC transporter, ATP-binding subunit"/>
    <property type="match status" value="1"/>
</dbReference>
<keyword evidence="3 6" id="KW-0067">ATP-binding</keyword>
<keyword evidence="2" id="KW-0547">Nucleotide-binding</keyword>
<dbReference type="GO" id="GO:0016887">
    <property type="term" value="F:ATP hydrolysis activity"/>
    <property type="evidence" value="ECO:0007669"/>
    <property type="project" value="InterPro"/>
</dbReference>
<evidence type="ECO:0000259" key="5">
    <source>
        <dbReference type="PROSITE" id="PS50893"/>
    </source>
</evidence>
<evidence type="ECO:0000256" key="2">
    <source>
        <dbReference type="ARBA" id="ARBA00022741"/>
    </source>
</evidence>
<dbReference type="PROSITE" id="PS50893">
    <property type="entry name" value="ABC_TRANSPORTER_2"/>
    <property type="match status" value="1"/>
</dbReference>
<organism evidence="6 7">
    <name type="scientific">Schaalia hyovaginalis</name>
    <dbReference type="NCBI Taxonomy" id="29316"/>
    <lineage>
        <taxon>Bacteria</taxon>
        <taxon>Bacillati</taxon>
        <taxon>Actinomycetota</taxon>
        <taxon>Actinomycetes</taxon>
        <taxon>Actinomycetales</taxon>
        <taxon>Actinomycetaceae</taxon>
        <taxon>Schaalia</taxon>
    </lineage>
</organism>
<feature type="domain" description="ABC transporter" evidence="5">
    <location>
        <begin position="2"/>
        <end position="237"/>
    </location>
</feature>
<evidence type="ECO:0000313" key="7">
    <source>
        <dbReference type="Proteomes" id="UP000617426"/>
    </source>
</evidence>
<dbReference type="EMBL" id="JACHMK010000001">
    <property type="protein sequence ID" value="MBB6333777.1"/>
    <property type="molecule type" value="Genomic_DNA"/>
</dbReference>
<keyword evidence="7" id="KW-1185">Reference proteome</keyword>
<keyword evidence="1" id="KW-0813">Transport</keyword>
<dbReference type="InterPro" id="IPR003593">
    <property type="entry name" value="AAA+_ATPase"/>
</dbReference>
<dbReference type="RefSeq" id="WP_184451453.1">
    <property type="nucleotide sequence ID" value="NZ_JACHMK010000001.1"/>
</dbReference>
<dbReference type="InterPro" id="IPR017871">
    <property type="entry name" value="ABC_transporter-like_CS"/>
</dbReference>
<dbReference type="Pfam" id="PF00005">
    <property type="entry name" value="ABC_tran"/>
    <property type="match status" value="1"/>
</dbReference>
<sequence>MIVFDTVSHTYPDGARILDSVSLEAPADTTTVLLGTSGSGKTTLMRMVNRMITPTSGRVFVRGKDVAGEDPVRLRRSIGYVLQDGGLFPHRRVLDNIATVPRLEGMSRSASAERALELLDLVGLDRSLARRFPAQLSGGQRQRVGVARALANRPDILLMDEPFGALDPLVRADLQNELKSLRERVGTTILFVTHDLDEAFALGDQIALLRSNGTLAQVGTGRELVSRPADEFVRSFVGASADRALTALETPAGRIVTDELGRPLGRLSAPDEAERR</sequence>
<evidence type="ECO:0000256" key="1">
    <source>
        <dbReference type="ARBA" id="ARBA00022448"/>
    </source>
</evidence>
<dbReference type="InterPro" id="IPR003439">
    <property type="entry name" value="ABC_transporter-like_ATP-bd"/>
</dbReference>
<dbReference type="EC" id="7.6.2.9" evidence="4"/>
<reference evidence="6" key="1">
    <citation type="submission" date="2020-08" db="EMBL/GenBank/DDBJ databases">
        <title>Sequencing the genomes of 1000 actinobacteria strains.</title>
        <authorList>
            <person name="Klenk H.-P."/>
        </authorList>
    </citation>
    <scope>NUCLEOTIDE SEQUENCE</scope>
    <source>
        <strain evidence="6">DSM 10695</strain>
    </source>
</reference>
<dbReference type="InterPro" id="IPR027417">
    <property type="entry name" value="P-loop_NTPase"/>
</dbReference>
<accession>A0A923E3M0</accession>
<evidence type="ECO:0000256" key="4">
    <source>
        <dbReference type="ARBA" id="ARBA00066388"/>
    </source>
</evidence>